<keyword evidence="2" id="KW-0472">Membrane</keyword>
<proteinExistence type="predicted"/>
<organism evidence="3 4">
    <name type="scientific">Streptomyces carpinensis</name>
    <dbReference type="NCBI Taxonomy" id="66369"/>
    <lineage>
        <taxon>Bacteria</taxon>
        <taxon>Bacillati</taxon>
        <taxon>Actinomycetota</taxon>
        <taxon>Actinomycetes</taxon>
        <taxon>Kitasatosporales</taxon>
        <taxon>Streptomycetaceae</taxon>
        <taxon>Streptomyces</taxon>
    </lineage>
</organism>
<keyword evidence="2" id="KW-1133">Transmembrane helix</keyword>
<evidence type="ECO:0000256" key="1">
    <source>
        <dbReference type="SAM" id="MobiDB-lite"/>
    </source>
</evidence>
<evidence type="ECO:0000313" key="4">
    <source>
        <dbReference type="Proteomes" id="UP001458415"/>
    </source>
</evidence>
<feature type="region of interest" description="Disordered" evidence="1">
    <location>
        <begin position="1"/>
        <end position="20"/>
    </location>
</feature>
<keyword evidence="4" id="KW-1185">Reference proteome</keyword>
<name>A0ABV1WIG3_9ACTN</name>
<feature type="transmembrane region" description="Helical" evidence="2">
    <location>
        <begin position="92"/>
        <end position="109"/>
    </location>
</feature>
<dbReference type="RefSeq" id="WP_086727345.1">
    <property type="nucleotide sequence ID" value="NZ_MUBM01000175.1"/>
</dbReference>
<feature type="transmembrane region" description="Helical" evidence="2">
    <location>
        <begin position="116"/>
        <end position="139"/>
    </location>
</feature>
<comment type="caution">
    <text evidence="3">The sequence shown here is derived from an EMBL/GenBank/DDBJ whole genome shotgun (WGS) entry which is preliminary data.</text>
</comment>
<accession>A0ABV1WIG3</accession>
<evidence type="ECO:0008006" key="5">
    <source>
        <dbReference type="Google" id="ProtNLM"/>
    </source>
</evidence>
<dbReference type="EMBL" id="JBEPCU010001447">
    <property type="protein sequence ID" value="MER6983628.1"/>
    <property type="molecule type" value="Genomic_DNA"/>
</dbReference>
<gene>
    <name evidence="3" type="ORF">ABT317_43425</name>
</gene>
<reference evidence="3 4" key="1">
    <citation type="submission" date="2024-06" db="EMBL/GenBank/DDBJ databases">
        <title>The Natural Products Discovery Center: Release of the First 8490 Sequenced Strains for Exploring Actinobacteria Biosynthetic Diversity.</title>
        <authorList>
            <person name="Kalkreuter E."/>
            <person name="Kautsar S.A."/>
            <person name="Yang D."/>
            <person name="Bader C.D."/>
            <person name="Teijaro C.N."/>
            <person name="Fluegel L."/>
            <person name="Davis C.M."/>
            <person name="Simpson J.R."/>
            <person name="Lauterbach L."/>
            <person name="Steele A.D."/>
            <person name="Gui C."/>
            <person name="Meng S."/>
            <person name="Li G."/>
            <person name="Viehrig K."/>
            <person name="Ye F."/>
            <person name="Su P."/>
            <person name="Kiefer A.F."/>
            <person name="Nichols A."/>
            <person name="Cepeda A.J."/>
            <person name="Yan W."/>
            <person name="Fan B."/>
            <person name="Jiang Y."/>
            <person name="Adhikari A."/>
            <person name="Zheng C.-J."/>
            <person name="Schuster L."/>
            <person name="Cowan T.M."/>
            <person name="Smanski M.J."/>
            <person name="Chevrette M.G."/>
            <person name="De Carvalho L.P.S."/>
            <person name="Shen B."/>
        </authorList>
    </citation>
    <scope>NUCLEOTIDE SEQUENCE [LARGE SCALE GENOMIC DNA]</scope>
    <source>
        <strain evidence="3 4">NPDC000634</strain>
    </source>
</reference>
<evidence type="ECO:0000313" key="3">
    <source>
        <dbReference type="EMBL" id="MER6983628.1"/>
    </source>
</evidence>
<keyword evidence="2" id="KW-0812">Transmembrane</keyword>
<sequence length="150" mass="16542">MAHAAPVPARTTSTTRIEPRTPDFFSGRAHTVGRWAVPFVIGLVYGYWAAANRRAGGPITTGNLVFGFVTVIVFTVLMAGVLYVAPRLRRELHAFVWFLFSAVAFGFLYNQSGESLLLTVGLSLGFGAIVGLFCFYWFYTHEDAQGRSVR</sequence>
<evidence type="ECO:0000256" key="2">
    <source>
        <dbReference type="SAM" id="Phobius"/>
    </source>
</evidence>
<dbReference type="Proteomes" id="UP001458415">
    <property type="component" value="Unassembled WGS sequence"/>
</dbReference>
<feature type="transmembrane region" description="Helical" evidence="2">
    <location>
        <begin position="32"/>
        <end position="51"/>
    </location>
</feature>
<feature type="transmembrane region" description="Helical" evidence="2">
    <location>
        <begin position="63"/>
        <end position="86"/>
    </location>
</feature>
<protein>
    <recommendedName>
        <fullName evidence="5">Integral membrane protein</fullName>
    </recommendedName>
</protein>